<dbReference type="Pfam" id="PF07589">
    <property type="entry name" value="PEP-CTERM"/>
    <property type="match status" value="1"/>
</dbReference>
<dbReference type="InterPro" id="IPR013424">
    <property type="entry name" value="Ice-binding_C"/>
</dbReference>
<dbReference type="Proteomes" id="UP000189796">
    <property type="component" value="Chromosome I"/>
</dbReference>
<feature type="transmembrane region" description="Helical" evidence="1">
    <location>
        <begin position="404"/>
        <end position="421"/>
    </location>
</feature>
<organism evidence="4 5">
    <name type="scientific">Bradyrhizobium erythrophlei</name>
    <dbReference type="NCBI Taxonomy" id="1437360"/>
    <lineage>
        <taxon>Bacteria</taxon>
        <taxon>Pseudomonadati</taxon>
        <taxon>Pseudomonadota</taxon>
        <taxon>Alphaproteobacteria</taxon>
        <taxon>Hyphomicrobiales</taxon>
        <taxon>Nitrobacteraceae</taxon>
        <taxon>Bradyrhizobium</taxon>
    </lineage>
</organism>
<dbReference type="EMBL" id="LT670817">
    <property type="protein sequence ID" value="SHH48483.1"/>
    <property type="molecule type" value="Genomic_DNA"/>
</dbReference>
<accession>A0A1M5TDS3</accession>
<protein>
    <submittedName>
        <fullName evidence="4">PEP-CTERM protein-sorting domain-containing protein</fullName>
    </submittedName>
</protein>
<dbReference type="OrthoDB" id="9342475at2"/>
<evidence type="ECO:0000259" key="3">
    <source>
        <dbReference type="Pfam" id="PF07589"/>
    </source>
</evidence>
<sequence>MRSAIYLATLILIPSIAHADTIVQNTNTPGFPGTFNYVGYNSSNVAFGQPVASEFLSFGGRFHPGSGSDEQVFGSQTTVTATQNGVSFNVPFSNAVPDPNLFQTSIPFNPNLLGPWQLTVSNSSTNPTYNTLVINTAAIPSLPPPPFITGATISGTSATVTTPTITWNAPPAVTLPTGYFQTTKVFIFDLNNNKQEIFREDLAPGQTSVAIPANLPGFGALDPNGHYGVLIRDDFRLNSNATNGASSQSFFDFHPNAVSQFSGPVQVPVSSVNTVGQTVYSFNIDVSHGQSVNLDPAAALGYIFSIGVGNPNFATVQLPDLGMLHPYDLYLWNGTSFVFAQQLAANTLFNFGPGGVSMFEILGIDPSLGLDPNNSTAFVTQVTFTGDGAFTGTMTAVTAVPEPSTWAMMILGFAGVGFMVYRRKSKPALMAA</sequence>
<proteinExistence type="predicted"/>
<dbReference type="NCBIfam" id="TIGR02595">
    <property type="entry name" value="PEP_CTERM"/>
    <property type="match status" value="1"/>
</dbReference>
<evidence type="ECO:0000256" key="2">
    <source>
        <dbReference type="SAM" id="SignalP"/>
    </source>
</evidence>
<keyword evidence="1" id="KW-0812">Transmembrane</keyword>
<evidence type="ECO:0000313" key="5">
    <source>
        <dbReference type="Proteomes" id="UP000189796"/>
    </source>
</evidence>
<evidence type="ECO:0000256" key="1">
    <source>
        <dbReference type="SAM" id="Phobius"/>
    </source>
</evidence>
<feature type="chain" id="PRO_5012093134" evidence="2">
    <location>
        <begin position="20"/>
        <end position="432"/>
    </location>
</feature>
<keyword evidence="1" id="KW-0472">Membrane</keyword>
<name>A0A1M5TDS3_9BRAD</name>
<feature type="domain" description="Ice-binding protein C-terminal" evidence="3">
    <location>
        <begin position="399"/>
        <end position="423"/>
    </location>
</feature>
<keyword evidence="1" id="KW-1133">Transmembrane helix</keyword>
<evidence type="ECO:0000313" key="4">
    <source>
        <dbReference type="EMBL" id="SHH48483.1"/>
    </source>
</evidence>
<dbReference type="AlphaFoldDB" id="A0A1M5TDS3"/>
<feature type="signal peptide" evidence="2">
    <location>
        <begin position="1"/>
        <end position="19"/>
    </location>
</feature>
<keyword evidence="2" id="KW-0732">Signal</keyword>
<dbReference type="NCBIfam" id="NF035944">
    <property type="entry name" value="PEPxxWA-CTERM"/>
    <property type="match status" value="1"/>
</dbReference>
<reference evidence="4 5" key="1">
    <citation type="submission" date="2016-11" db="EMBL/GenBank/DDBJ databases">
        <authorList>
            <person name="Jaros S."/>
            <person name="Januszkiewicz K."/>
            <person name="Wedrychowicz H."/>
        </authorList>
    </citation>
    <scope>NUCLEOTIDE SEQUENCE [LARGE SCALE GENOMIC DNA]</scope>
    <source>
        <strain evidence="4 5">GAS138</strain>
    </source>
</reference>
<gene>
    <name evidence="4" type="ORF">SAMN05443248_4955</name>
</gene>